<reference evidence="1 2" key="1">
    <citation type="journal article" date="2022" name="New Phytol.">
        <title>Ecological generalism drives hyperdiversity of secondary metabolite gene clusters in xylarialean endophytes.</title>
        <authorList>
            <person name="Franco M.E.E."/>
            <person name="Wisecaver J.H."/>
            <person name="Arnold A.E."/>
            <person name="Ju Y.M."/>
            <person name="Slot J.C."/>
            <person name="Ahrendt S."/>
            <person name="Moore L.P."/>
            <person name="Eastman K.E."/>
            <person name="Scott K."/>
            <person name="Konkel Z."/>
            <person name="Mondo S.J."/>
            <person name="Kuo A."/>
            <person name="Hayes R.D."/>
            <person name="Haridas S."/>
            <person name="Andreopoulos B."/>
            <person name="Riley R."/>
            <person name="LaButti K."/>
            <person name="Pangilinan J."/>
            <person name="Lipzen A."/>
            <person name="Amirebrahimi M."/>
            <person name="Yan J."/>
            <person name="Adam C."/>
            <person name="Keymanesh K."/>
            <person name="Ng V."/>
            <person name="Louie K."/>
            <person name="Northen T."/>
            <person name="Drula E."/>
            <person name="Henrissat B."/>
            <person name="Hsieh H.M."/>
            <person name="Youens-Clark K."/>
            <person name="Lutzoni F."/>
            <person name="Miadlikowska J."/>
            <person name="Eastwood D.C."/>
            <person name="Hamelin R.C."/>
            <person name="Grigoriev I.V."/>
            <person name="U'Ren J.M."/>
        </authorList>
    </citation>
    <scope>NUCLEOTIDE SEQUENCE [LARGE SCALE GENOMIC DNA]</scope>
    <source>
        <strain evidence="1 2">CBS 119005</strain>
    </source>
</reference>
<evidence type="ECO:0000313" key="1">
    <source>
        <dbReference type="EMBL" id="KAI4870694.1"/>
    </source>
</evidence>
<accession>A0ACB9ZGZ8</accession>
<dbReference type="Proteomes" id="UP001497700">
    <property type="component" value="Unassembled WGS sequence"/>
</dbReference>
<protein>
    <submittedName>
        <fullName evidence="1">Uncharacterized protein</fullName>
    </submittedName>
</protein>
<keyword evidence="2" id="KW-1185">Reference proteome</keyword>
<dbReference type="EMBL" id="MU393423">
    <property type="protein sequence ID" value="KAI4870694.1"/>
    <property type="molecule type" value="Genomic_DNA"/>
</dbReference>
<gene>
    <name evidence="1" type="ORF">F4820DRAFT_403047</name>
</gene>
<comment type="caution">
    <text evidence="1">The sequence shown here is derived from an EMBL/GenBank/DDBJ whole genome shotgun (WGS) entry which is preliminary data.</text>
</comment>
<name>A0ACB9ZGZ8_9PEZI</name>
<organism evidence="1 2">
    <name type="scientific">Hypoxylon rubiginosum</name>
    <dbReference type="NCBI Taxonomy" id="110542"/>
    <lineage>
        <taxon>Eukaryota</taxon>
        <taxon>Fungi</taxon>
        <taxon>Dikarya</taxon>
        <taxon>Ascomycota</taxon>
        <taxon>Pezizomycotina</taxon>
        <taxon>Sordariomycetes</taxon>
        <taxon>Xylariomycetidae</taxon>
        <taxon>Xylariales</taxon>
        <taxon>Hypoxylaceae</taxon>
        <taxon>Hypoxylon</taxon>
    </lineage>
</organism>
<proteinExistence type="predicted"/>
<sequence>MAREKKKAPAPIRGVRAVTRRAKLERALQQDNTWRALNPLKAPPKVKHKITFELVENADKKKKQLEFKITTERNPPPGFEFVPIGHPKLTQACKDLSREQDAMIFIVSNSTNLENLDHHMNRVGYHFRGTIVDQARMALEENGQLAHIVQGDHGVPEPIPETQEEINKQADAVLRDLFPRIPNIDRKEIIQHSFQKGGKFHGEYKVGMASGLTLARRVQLAAIAYIRHTHTRYDELLKTTSWANARKAVEKPCLDIIVKWRGDEETGRDQLDEILREVIEISDTEEESEDDISNPEPEPAEHAGVMSAVALLRDTAELQDVQPASHPSPFLAHRRDPSVPAALSLSTCRQKAIAKAEKRSARKTRRFRRYAAAAEALAGSSRQNGHANEPSVVPTDSIPMDLTMSPGPARSVYPSREPTVVVTRGTPIIEQMPRHIELRTDPQRLNGDSRRERMATVARGLPEGNAYTPPQPIHDLENHRPKVGHPSTGYSYQQVPVSPVRHGLQDMLLQSIEPASPAGAQTPRDSSHVLHREPRYVEEAPRIISRGDHEQMGSAPRFRSPRDVIHGNELGTRRYRVADHSAGEFDAYPGSSFIPINHQGRGEDPRREPVRYFSDRPVSSFEGVNQHQSWPVPGDRMAQYHDDTSIRGRANPVVTDDAFRRPHQVVEVQRRPDEDYQVAPLRREEMIRDVPVRRDTRFQDVQDSPRIVYIREAPPRPRSSHDHFSVPANYPSHGLTTYEEPNSHRIPAAGLRQHVVVDSPPDREHRDYRDPAHGQRFGREPVVWPGSVSRDVQIIDSEHGTPEVRYTSARHGLHERSNPLPISESGLDRRQTYRHELIEPIMVEPQQTHYRREHQSHVAPSFRGNYIENHGSPLRHHVPEPQRIVWVDR</sequence>
<evidence type="ECO:0000313" key="2">
    <source>
        <dbReference type="Proteomes" id="UP001497700"/>
    </source>
</evidence>